<evidence type="ECO:0000313" key="2">
    <source>
        <dbReference type="Proteomes" id="UP000324748"/>
    </source>
</evidence>
<reference evidence="1 2" key="1">
    <citation type="submission" date="2019-05" db="EMBL/GenBank/DDBJ databases">
        <title>Emergence of the Ug99 lineage of the wheat stem rust pathogen through somatic hybridization.</title>
        <authorList>
            <person name="Li F."/>
            <person name="Upadhyaya N.M."/>
            <person name="Sperschneider J."/>
            <person name="Matny O."/>
            <person name="Nguyen-Phuc H."/>
            <person name="Mago R."/>
            <person name="Raley C."/>
            <person name="Miller M.E."/>
            <person name="Silverstein K.A.T."/>
            <person name="Henningsen E."/>
            <person name="Hirsch C.D."/>
            <person name="Visser B."/>
            <person name="Pretorius Z.A."/>
            <person name="Steffenson B.J."/>
            <person name="Schwessinger B."/>
            <person name="Dodds P.N."/>
            <person name="Figueroa M."/>
        </authorList>
    </citation>
    <scope>NUCLEOTIDE SEQUENCE [LARGE SCALE GENOMIC DNA]</scope>
    <source>
        <strain evidence="1">21-0</strain>
    </source>
</reference>
<evidence type="ECO:0000313" key="1">
    <source>
        <dbReference type="EMBL" id="KAA1078302.1"/>
    </source>
</evidence>
<name>A0A5B0MP98_PUCGR</name>
<dbReference type="EMBL" id="VSWC01000144">
    <property type="protein sequence ID" value="KAA1078302.1"/>
    <property type="molecule type" value="Genomic_DNA"/>
</dbReference>
<proteinExistence type="predicted"/>
<protein>
    <submittedName>
        <fullName evidence="1">Uncharacterized protein</fullName>
    </submittedName>
</protein>
<dbReference type="Proteomes" id="UP000324748">
    <property type="component" value="Unassembled WGS sequence"/>
</dbReference>
<gene>
    <name evidence="1" type="ORF">PGT21_033037</name>
</gene>
<dbReference type="AlphaFoldDB" id="A0A5B0MP98"/>
<comment type="caution">
    <text evidence="1">The sequence shown here is derived from an EMBL/GenBank/DDBJ whole genome shotgun (WGS) entry which is preliminary data.</text>
</comment>
<organism evidence="1 2">
    <name type="scientific">Puccinia graminis f. sp. tritici</name>
    <dbReference type="NCBI Taxonomy" id="56615"/>
    <lineage>
        <taxon>Eukaryota</taxon>
        <taxon>Fungi</taxon>
        <taxon>Dikarya</taxon>
        <taxon>Basidiomycota</taxon>
        <taxon>Pucciniomycotina</taxon>
        <taxon>Pucciniomycetes</taxon>
        <taxon>Pucciniales</taxon>
        <taxon>Pucciniaceae</taxon>
        <taxon>Puccinia</taxon>
    </lineage>
</organism>
<accession>A0A5B0MP98</accession>
<sequence length="285" mass="32101">MSYSNSFCRYPTSGSIITSTQAAEAPASESFKVLYWYQSSLRRKVAPHPPLILAASSCTGQALHRIMCSTMSMGYKACLILPHGLFSWLSILPLFPNPSSLPKLKNRTSPVRPSKSDLQCRAFSEPSLLDRLDLDQIFFLPPRGPHYQSAGLTTALCLFITNTQSSSLRIAAKYQKESSSRQRCTLMSWDVFNEPSRPLTNYHVKPVEVDIESGQIWPYIPHSSQIRSQLWPNTQAYNMPNNCDVLHSHTFVTRSCVELSIASERAQHKSSFLAMLDKSELEYSK</sequence>
<keyword evidence="2" id="KW-1185">Reference proteome</keyword>